<dbReference type="InterPro" id="IPR024623">
    <property type="entry name" value="YtxH"/>
</dbReference>
<dbReference type="PANTHER" id="PTHR35792:SF2">
    <property type="entry name" value="GENERAL STRESS PROTEIN"/>
    <property type="match status" value="1"/>
</dbReference>
<dbReference type="Proteomes" id="UP001148482">
    <property type="component" value="Unassembled WGS sequence"/>
</dbReference>
<keyword evidence="3" id="KW-1185">Reference proteome</keyword>
<reference evidence="2" key="1">
    <citation type="submission" date="2022-11" db="EMBL/GenBank/DDBJ databases">
        <title>Salinimicrobium profundisediminis sp. nov., isolated from deep-sea sediment of the Mariana Trench.</title>
        <authorList>
            <person name="Fu H."/>
        </authorList>
    </citation>
    <scope>NUCLEOTIDE SEQUENCE</scope>
    <source>
        <strain evidence="2">MT39</strain>
    </source>
</reference>
<dbReference type="PANTHER" id="PTHR35792">
    <property type="entry name" value="GENERAL STRESS PROTEIN"/>
    <property type="match status" value="1"/>
</dbReference>
<dbReference type="EMBL" id="JAPJDA010000001">
    <property type="protein sequence ID" value="MCX2836662.1"/>
    <property type="molecule type" value="Genomic_DNA"/>
</dbReference>
<dbReference type="AlphaFoldDB" id="A0A9X3I084"/>
<keyword evidence="1" id="KW-1133">Transmembrane helix</keyword>
<comment type="caution">
    <text evidence="2">The sequence shown here is derived from an EMBL/GenBank/DDBJ whole genome shotgun (WGS) entry which is preliminary data.</text>
</comment>
<keyword evidence="1" id="KW-0812">Transmembrane</keyword>
<dbReference type="RefSeq" id="WP_266067835.1">
    <property type="nucleotide sequence ID" value="NZ_JAPJDA010000001.1"/>
</dbReference>
<evidence type="ECO:0000256" key="1">
    <source>
        <dbReference type="SAM" id="Phobius"/>
    </source>
</evidence>
<dbReference type="Pfam" id="PF12732">
    <property type="entry name" value="YtxH"/>
    <property type="match status" value="1"/>
</dbReference>
<proteinExistence type="predicted"/>
<gene>
    <name evidence="2" type="ORF">OQ279_00740</name>
</gene>
<keyword evidence="1" id="KW-0472">Membrane</keyword>
<organism evidence="2 3">
    <name type="scientific">Salinimicrobium profundisediminis</name>
    <dbReference type="NCBI Taxonomy" id="2994553"/>
    <lineage>
        <taxon>Bacteria</taxon>
        <taxon>Pseudomonadati</taxon>
        <taxon>Bacteroidota</taxon>
        <taxon>Flavobacteriia</taxon>
        <taxon>Flavobacteriales</taxon>
        <taxon>Flavobacteriaceae</taxon>
        <taxon>Salinimicrobium</taxon>
    </lineage>
</organism>
<sequence>MKTGKILAGILSGAAVGAIAALLFAPKKGSETRKDIADRGNEYLYGAKSKYNDLSDNLSHRYDSVKSKLKGKQEKLEAEMNGDDKIIY</sequence>
<feature type="transmembrane region" description="Helical" evidence="1">
    <location>
        <begin position="6"/>
        <end position="25"/>
    </location>
</feature>
<accession>A0A9X3I084</accession>
<evidence type="ECO:0000313" key="3">
    <source>
        <dbReference type="Proteomes" id="UP001148482"/>
    </source>
</evidence>
<evidence type="ECO:0000313" key="2">
    <source>
        <dbReference type="EMBL" id="MCX2836662.1"/>
    </source>
</evidence>
<dbReference type="InterPro" id="IPR052928">
    <property type="entry name" value="Desiccation-related_membrane"/>
</dbReference>
<protein>
    <submittedName>
        <fullName evidence="2">YtxH domain-containing protein</fullName>
    </submittedName>
</protein>
<name>A0A9X3I084_9FLAO</name>